<organism evidence="2 3">
    <name type="scientific">Pelotomaculum propionicicum</name>
    <dbReference type="NCBI Taxonomy" id="258475"/>
    <lineage>
        <taxon>Bacteria</taxon>
        <taxon>Bacillati</taxon>
        <taxon>Bacillota</taxon>
        <taxon>Clostridia</taxon>
        <taxon>Eubacteriales</taxon>
        <taxon>Desulfotomaculaceae</taxon>
        <taxon>Pelotomaculum</taxon>
    </lineage>
</organism>
<gene>
    <name evidence="2" type="ORF">Pmgp_03071</name>
</gene>
<comment type="caution">
    <text evidence="2">The sequence shown here is derived from an EMBL/GenBank/DDBJ whole genome shotgun (WGS) entry which is preliminary data.</text>
</comment>
<keyword evidence="1" id="KW-0732">Signal</keyword>
<evidence type="ECO:0000313" key="3">
    <source>
        <dbReference type="Proteomes" id="UP000297597"/>
    </source>
</evidence>
<feature type="chain" id="PRO_5021247567" evidence="1">
    <location>
        <begin position="28"/>
        <end position="777"/>
    </location>
</feature>
<dbReference type="GO" id="GO:0005975">
    <property type="term" value="P:carbohydrate metabolic process"/>
    <property type="evidence" value="ECO:0007669"/>
    <property type="project" value="InterPro"/>
</dbReference>
<evidence type="ECO:0000313" key="2">
    <source>
        <dbReference type="EMBL" id="TEB09526.1"/>
    </source>
</evidence>
<protein>
    <submittedName>
        <fullName evidence="2">Uncharacterized protein</fullName>
    </submittedName>
</protein>
<dbReference type="Gene3D" id="2.60.40.10">
    <property type="entry name" value="Immunoglobulins"/>
    <property type="match status" value="1"/>
</dbReference>
<dbReference type="InterPro" id="IPR008979">
    <property type="entry name" value="Galactose-bd-like_sf"/>
</dbReference>
<dbReference type="SUPFAM" id="SSF49785">
    <property type="entry name" value="Galactose-binding domain-like"/>
    <property type="match status" value="2"/>
</dbReference>
<dbReference type="InterPro" id="IPR012341">
    <property type="entry name" value="6hp_glycosidase-like_sf"/>
</dbReference>
<dbReference type="RefSeq" id="WP_134214905.1">
    <property type="nucleotide sequence ID" value="NZ_QFFZ01000045.1"/>
</dbReference>
<dbReference type="Gene3D" id="1.50.10.10">
    <property type="match status" value="1"/>
</dbReference>
<name>A0A4Y7RL26_9FIRM</name>
<dbReference type="Proteomes" id="UP000297597">
    <property type="component" value="Unassembled WGS sequence"/>
</dbReference>
<dbReference type="EMBL" id="QFFZ01000045">
    <property type="protein sequence ID" value="TEB09526.1"/>
    <property type="molecule type" value="Genomic_DNA"/>
</dbReference>
<dbReference type="OrthoDB" id="1802546at2"/>
<dbReference type="InterPro" id="IPR013783">
    <property type="entry name" value="Ig-like_fold"/>
</dbReference>
<keyword evidence="3" id="KW-1185">Reference proteome</keyword>
<reference evidence="2 3" key="1">
    <citation type="journal article" date="2018" name="Environ. Microbiol.">
        <title>Novel energy conservation strategies and behaviour of Pelotomaculum schinkii driving syntrophic propionate catabolism.</title>
        <authorList>
            <person name="Hidalgo-Ahumada C.A.P."/>
            <person name="Nobu M.K."/>
            <person name="Narihiro T."/>
            <person name="Tamaki H."/>
            <person name="Liu W.T."/>
            <person name="Kamagata Y."/>
            <person name="Stams A.J.M."/>
            <person name="Imachi H."/>
            <person name="Sousa D.Z."/>
        </authorList>
    </citation>
    <scope>NUCLEOTIDE SEQUENCE [LARGE SCALE GENOMIC DNA]</scope>
    <source>
        <strain evidence="2 3">MGP</strain>
    </source>
</reference>
<proteinExistence type="predicted"/>
<dbReference type="Pfam" id="PF17957">
    <property type="entry name" value="Big_7"/>
    <property type="match status" value="1"/>
</dbReference>
<dbReference type="InterPro" id="IPR008928">
    <property type="entry name" value="6-hairpin_glycosidase_sf"/>
</dbReference>
<evidence type="ECO:0000256" key="1">
    <source>
        <dbReference type="SAM" id="SignalP"/>
    </source>
</evidence>
<sequence length="777" mass="85706">MKKNKLVYVFLAVVFLLAFFIIPNAQAATVDATSLKQMFDRLDNQQRWDWYKSQKDNALIAWGESFVMKSYLIMYEATQDKQYLEEFIGHADSVLARRDNIRGVTDYRGLRLPAWRCGAYTNYKKYYIYAVQTGLTAEPLAKFAAIVSKEPGLSAYQAKANEYLQAAKDAVAVHDMRNQPQYLDVQCNWSEDYDSMHLSLPLNMNLAQASAILAIYEATGDKSYLDKATKITNYFKKYLTVIPSSNSYTWKYFPGDATYGSAIEDLNHTTFYLDFIYSAYKYGLFNENDIQRFANTAEKVLIKNDGTIANRVDGSGSANIPGEIAFWLWFEQPSSHLFDVSYKILSGLTSANEWELVGVAMLNYTFARGNGQPVSDPGQSPEPAGNLIVNGDFSAGGTGWVSLNNSAKINTETNGNKYLTNGYNWDFYQELSLKPGTYKLNMRTKKGTANLGVRIPVQFFQQDGKYTVPYAFKYSNKGGDWESMPEMTIEVPSTAVKTRIYLSVDAGGSGTYNFDDVSLVPAGSTPAPEPDTIAPQAAITAPAGGSTLKSAANLEATASDNVGVTQLALAYASNAQGSWTSIGDSTLVIGTAMDGTWRLAWDISNLANGTYYVRATARDAAGNTSTSDPVAFVISNDQTNLIVNGDFSAGGTGWVSLNNSAKINTETNGNKYLTNGYNWDFYQELSLKPGTYKLNMRTKKGTANLGVRIPVQFFRQDGKYTVPYAFKYSNKGGDWESMPEMTIEVPSTAVKTRIYLSVDAGGSGTYNFDDIALTPVN</sequence>
<dbReference type="Gene3D" id="2.60.120.260">
    <property type="entry name" value="Galactose-binding domain-like"/>
    <property type="match status" value="2"/>
</dbReference>
<feature type="signal peptide" evidence="1">
    <location>
        <begin position="1"/>
        <end position="27"/>
    </location>
</feature>
<dbReference type="AlphaFoldDB" id="A0A4Y7RL26"/>
<dbReference type="SUPFAM" id="SSF48208">
    <property type="entry name" value="Six-hairpin glycosidases"/>
    <property type="match status" value="1"/>
</dbReference>
<accession>A0A4Y7RL26</accession>